<evidence type="ECO:0000313" key="3">
    <source>
        <dbReference type="Proteomes" id="UP000295701"/>
    </source>
</evidence>
<evidence type="ECO:0000259" key="1">
    <source>
        <dbReference type="Pfam" id="PF07045"/>
    </source>
</evidence>
<dbReference type="PANTHER" id="PTHR41521">
    <property type="match status" value="1"/>
</dbReference>
<sequence>MPKGYIIGHIEVTDPEGYPEYVARDTPVLQGHGGRFVVRGGRYENREGDAAAMAKTRHVVIEFDSFEAAKAAFDDPAYQEVAEIRRRCARSTMVLVEGTE</sequence>
<dbReference type="Gene3D" id="3.30.70.100">
    <property type="match status" value="1"/>
</dbReference>
<dbReference type="PANTHER" id="PTHR41521:SF4">
    <property type="entry name" value="BLR0684 PROTEIN"/>
    <property type="match status" value="1"/>
</dbReference>
<keyword evidence="3" id="KW-1185">Reference proteome</keyword>
<dbReference type="Proteomes" id="UP000295701">
    <property type="component" value="Unassembled WGS sequence"/>
</dbReference>
<dbReference type="AlphaFoldDB" id="A0A4R6AIS4"/>
<dbReference type="InterPro" id="IPR010753">
    <property type="entry name" value="DUF1330"/>
</dbReference>
<feature type="domain" description="DUF1330" evidence="1">
    <location>
        <begin position="3"/>
        <end position="98"/>
    </location>
</feature>
<dbReference type="InterPro" id="IPR011008">
    <property type="entry name" value="Dimeric_a/b-barrel"/>
</dbReference>
<evidence type="ECO:0000313" key="2">
    <source>
        <dbReference type="EMBL" id="TDL81283.1"/>
    </source>
</evidence>
<accession>A0A4R6AIS4</accession>
<dbReference type="EMBL" id="SNAA01000005">
    <property type="protein sequence ID" value="TDL81283.1"/>
    <property type="molecule type" value="Genomic_DNA"/>
</dbReference>
<reference evidence="2 3" key="1">
    <citation type="submission" date="2019-03" db="EMBL/GenBank/DDBJ databases">
        <title>Primorskyibacter sp. SS33 isolated from sediments.</title>
        <authorList>
            <person name="Xunke S."/>
        </authorList>
    </citation>
    <scope>NUCLEOTIDE SEQUENCE [LARGE SCALE GENOMIC DNA]</scope>
    <source>
        <strain evidence="2 3">SS33</strain>
    </source>
</reference>
<dbReference type="Pfam" id="PF07045">
    <property type="entry name" value="DUF1330"/>
    <property type="match status" value="1"/>
</dbReference>
<dbReference type="RefSeq" id="WP_133396226.1">
    <property type="nucleotide sequence ID" value="NZ_SNAA01000005.1"/>
</dbReference>
<gene>
    <name evidence="2" type="ORF">E2L08_06320</name>
</gene>
<organism evidence="2 3">
    <name type="scientific">Palleronia sediminis</name>
    <dbReference type="NCBI Taxonomy" id="2547833"/>
    <lineage>
        <taxon>Bacteria</taxon>
        <taxon>Pseudomonadati</taxon>
        <taxon>Pseudomonadota</taxon>
        <taxon>Alphaproteobacteria</taxon>
        <taxon>Rhodobacterales</taxon>
        <taxon>Roseobacteraceae</taxon>
        <taxon>Palleronia</taxon>
    </lineage>
</organism>
<proteinExistence type="predicted"/>
<comment type="caution">
    <text evidence="2">The sequence shown here is derived from an EMBL/GenBank/DDBJ whole genome shotgun (WGS) entry which is preliminary data.</text>
</comment>
<protein>
    <submittedName>
        <fullName evidence="2">DUF1330 domain-containing protein</fullName>
    </submittedName>
</protein>
<dbReference type="SUPFAM" id="SSF54909">
    <property type="entry name" value="Dimeric alpha+beta barrel"/>
    <property type="match status" value="1"/>
</dbReference>
<dbReference type="OrthoDB" id="9806380at2"/>
<name>A0A4R6AIS4_9RHOB</name>